<dbReference type="PROSITE" id="PS51826">
    <property type="entry name" value="PSBD"/>
    <property type="match status" value="1"/>
</dbReference>
<dbReference type="InterPro" id="IPR004167">
    <property type="entry name" value="PSBD"/>
</dbReference>
<dbReference type="PANTHER" id="PTHR43178:SF5">
    <property type="entry name" value="LIPOAMIDE ACYLTRANSFERASE COMPONENT OF BRANCHED-CHAIN ALPHA-KETO ACID DEHYDROGENASE COMPLEX, MITOCHONDRIAL"/>
    <property type="match status" value="1"/>
</dbReference>
<dbReference type="SUPFAM" id="SSF47005">
    <property type="entry name" value="Peripheral subunit-binding domain of 2-oxo acid dehydrogenase complex"/>
    <property type="match status" value="1"/>
</dbReference>
<dbReference type="InterPro" id="IPR011053">
    <property type="entry name" value="Single_hybrid_motif"/>
</dbReference>
<evidence type="ECO:0000256" key="5">
    <source>
        <dbReference type="ARBA" id="ARBA00022823"/>
    </source>
</evidence>
<keyword evidence="5 7" id="KW-0450">Lipoyl</keyword>
<gene>
    <name evidence="10" type="ORF">H3H36_20640</name>
</gene>
<evidence type="ECO:0000256" key="2">
    <source>
        <dbReference type="ARBA" id="ARBA00007317"/>
    </source>
</evidence>
<evidence type="ECO:0000313" key="10">
    <source>
        <dbReference type="EMBL" id="MBA5607766.1"/>
    </source>
</evidence>
<keyword evidence="11" id="KW-1185">Reference proteome</keyword>
<dbReference type="GO" id="GO:0005737">
    <property type="term" value="C:cytoplasm"/>
    <property type="evidence" value="ECO:0007669"/>
    <property type="project" value="TreeGrafter"/>
</dbReference>
<comment type="caution">
    <text evidence="10">The sequence shown here is derived from an EMBL/GenBank/DDBJ whole genome shotgun (WGS) entry which is preliminary data.</text>
</comment>
<evidence type="ECO:0000256" key="7">
    <source>
        <dbReference type="RuleBase" id="RU003423"/>
    </source>
</evidence>
<dbReference type="PROSITE" id="PS00189">
    <property type="entry name" value="LIPOYL"/>
    <property type="match status" value="1"/>
</dbReference>
<evidence type="ECO:0000256" key="6">
    <source>
        <dbReference type="ARBA" id="ARBA00023315"/>
    </source>
</evidence>
<comment type="subunit">
    <text evidence="3">Forms a 24-polypeptide structural core with octahedral symmetry.</text>
</comment>
<reference evidence="10 11" key="1">
    <citation type="submission" date="2020-07" db="EMBL/GenBank/DDBJ databases">
        <title>Novel species isolated from subtropical streams in China.</title>
        <authorList>
            <person name="Lu H."/>
        </authorList>
    </citation>
    <scope>NUCLEOTIDE SEQUENCE [LARGE SCALE GENOMIC DNA]</scope>
    <source>
        <strain evidence="10 11">FT3S</strain>
    </source>
</reference>
<dbReference type="RefSeq" id="WP_182219970.1">
    <property type="nucleotide sequence ID" value="NZ_JACEZS010000021.1"/>
</dbReference>
<evidence type="ECO:0000259" key="9">
    <source>
        <dbReference type="PROSITE" id="PS51826"/>
    </source>
</evidence>
<proteinExistence type="inferred from homology"/>
<keyword evidence="4 7" id="KW-0808">Transferase</keyword>
<dbReference type="InterPro" id="IPR023213">
    <property type="entry name" value="CAT-like_dom_sf"/>
</dbReference>
<organism evidence="10 11">
    <name type="scientific">Rugamonas fusca</name>
    <dbReference type="NCBI Taxonomy" id="2758568"/>
    <lineage>
        <taxon>Bacteria</taxon>
        <taxon>Pseudomonadati</taxon>
        <taxon>Pseudomonadota</taxon>
        <taxon>Betaproteobacteria</taxon>
        <taxon>Burkholderiales</taxon>
        <taxon>Oxalobacteraceae</taxon>
        <taxon>Telluria group</taxon>
        <taxon>Rugamonas</taxon>
    </lineage>
</organism>
<dbReference type="Pfam" id="PF00198">
    <property type="entry name" value="2-oxoacid_dh"/>
    <property type="match status" value="1"/>
</dbReference>
<dbReference type="Proteomes" id="UP000566711">
    <property type="component" value="Unassembled WGS sequence"/>
</dbReference>
<dbReference type="EMBL" id="JACEZS010000021">
    <property type="protein sequence ID" value="MBA5607766.1"/>
    <property type="molecule type" value="Genomic_DNA"/>
</dbReference>
<evidence type="ECO:0000256" key="3">
    <source>
        <dbReference type="ARBA" id="ARBA00011484"/>
    </source>
</evidence>
<protein>
    <recommendedName>
        <fullName evidence="7">Dihydrolipoamide acetyltransferase component of pyruvate dehydrogenase complex</fullName>
        <ecNumber evidence="7">2.3.1.-</ecNumber>
    </recommendedName>
</protein>
<dbReference type="SUPFAM" id="SSF52777">
    <property type="entry name" value="CoA-dependent acyltransferases"/>
    <property type="match status" value="1"/>
</dbReference>
<evidence type="ECO:0000259" key="8">
    <source>
        <dbReference type="PROSITE" id="PS50968"/>
    </source>
</evidence>
<dbReference type="Pfam" id="PF00364">
    <property type="entry name" value="Biotin_lipoyl"/>
    <property type="match status" value="1"/>
</dbReference>
<evidence type="ECO:0000313" key="11">
    <source>
        <dbReference type="Proteomes" id="UP000566711"/>
    </source>
</evidence>
<feature type="domain" description="Lipoyl-binding" evidence="8">
    <location>
        <begin position="3"/>
        <end position="78"/>
    </location>
</feature>
<name>A0A7W2EKV9_9BURK</name>
<dbReference type="Gene3D" id="4.10.320.10">
    <property type="entry name" value="E3-binding domain"/>
    <property type="match status" value="1"/>
</dbReference>
<feature type="domain" description="Peripheral subunit-binding (PSBD)" evidence="9">
    <location>
        <begin position="154"/>
        <end position="191"/>
    </location>
</feature>
<comment type="cofactor">
    <cofactor evidence="1 7">
        <name>(R)-lipoate</name>
        <dbReference type="ChEBI" id="CHEBI:83088"/>
    </cofactor>
</comment>
<dbReference type="Pfam" id="PF02817">
    <property type="entry name" value="E3_binding"/>
    <property type="match status" value="1"/>
</dbReference>
<dbReference type="CDD" id="cd06849">
    <property type="entry name" value="lipoyl_domain"/>
    <property type="match status" value="1"/>
</dbReference>
<dbReference type="FunFam" id="3.30.559.10:FF:000007">
    <property type="entry name" value="Dihydrolipoamide acetyltransferase component of pyruvate dehydrogenase complex"/>
    <property type="match status" value="1"/>
</dbReference>
<comment type="similarity">
    <text evidence="2 7">Belongs to the 2-oxoacid dehydrogenase family.</text>
</comment>
<sequence length="441" mass="46426">MGIHVIKMPDIGEGIAEVELVMWHVKVGDAVTEDMILADVMTDKATIEIPSPVHGTVAMLGGAAGQVMAVGADLIHIEVEGAGNLKPQSGAAAPAAQVAPVSAPAPVPAPQQQAPAVAPAAAKPAALPAAGAPAAHAHASAPARVARAAGERPLASPAVRKRAWDMGVELQFVHGSGPAGRILDTDLDAYVARGTQGATATAPGGYREIHTEQTIPLIGLRRKIAQKMQEAKRRIPHFSYVEEIDVTELESLRVRMNEQWGKERGKLTVLPLLARALVVALRQFPQMNARFDDDAGFVTQYGAVHLGVATQTDSGLLVSVMRHAEARDLWSCAAEIGRLADAARTGKATREELSGSTITITSLGALGGIVTTPVINHPEVAIIGVNKIAERPVVRNGGLVIRKMMNLSSSFDHRVIDGMHAAQFVQAIRALLECPAMLFVE</sequence>
<dbReference type="InterPro" id="IPR000089">
    <property type="entry name" value="Biotin_lipoyl"/>
</dbReference>
<dbReference type="SUPFAM" id="SSF51230">
    <property type="entry name" value="Single hybrid motif"/>
    <property type="match status" value="1"/>
</dbReference>
<dbReference type="InterPro" id="IPR003016">
    <property type="entry name" value="2-oxoA_DH_lipoyl-BS"/>
</dbReference>
<dbReference type="EC" id="2.3.1.-" evidence="7"/>
<dbReference type="InterPro" id="IPR050743">
    <property type="entry name" value="2-oxoacid_DH_E2_comp"/>
</dbReference>
<evidence type="ECO:0000256" key="1">
    <source>
        <dbReference type="ARBA" id="ARBA00001938"/>
    </source>
</evidence>
<evidence type="ECO:0000256" key="4">
    <source>
        <dbReference type="ARBA" id="ARBA00022679"/>
    </source>
</evidence>
<keyword evidence="6 7" id="KW-0012">Acyltransferase</keyword>
<dbReference type="PANTHER" id="PTHR43178">
    <property type="entry name" value="DIHYDROLIPOAMIDE ACETYLTRANSFERASE COMPONENT OF PYRUVATE DEHYDROGENASE COMPLEX"/>
    <property type="match status" value="1"/>
</dbReference>
<dbReference type="GO" id="GO:0016407">
    <property type="term" value="F:acetyltransferase activity"/>
    <property type="evidence" value="ECO:0007669"/>
    <property type="project" value="TreeGrafter"/>
</dbReference>
<accession>A0A7W2EKV9</accession>
<dbReference type="Gene3D" id="3.30.559.10">
    <property type="entry name" value="Chloramphenicol acetyltransferase-like domain"/>
    <property type="match status" value="1"/>
</dbReference>
<dbReference type="PROSITE" id="PS50968">
    <property type="entry name" value="BIOTINYL_LIPOYL"/>
    <property type="match status" value="1"/>
</dbReference>
<dbReference type="AlphaFoldDB" id="A0A7W2EKV9"/>
<dbReference type="GO" id="GO:0031405">
    <property type="term" value="F:lipoic acid binding"/>
    <property type="evidence" value="ECO:0007669"/>
    <property type="project" value="TreeGrafter"/>
</dbReference>
<dbReference type="Gene3D" id="2.40.50.100">
    <property type="match status" value="1"/>
</dbReference>
<dbReference type="InterPro" id="IPR001078">
    <property type="entry name" value="2-oxoacid_DH_actylTfrase"/>
</dbReference>
<dbReference type="InterPro" id="IPR036625">
    <property type="entry name" value="E3-bd_dom_sf"/>
</dbReference>